<accession>A0A395ISU8</accession>
<keyword evidence="8" id="KW-0539">Nucleus</keyword>
<sequence length="1034" mass="116413">MSEDEEYCEPQTSIKRKCRPFITSDSDEFLEQDQKDSPSKKHRKIFEDADARDLREQDRARVDAQEERKKQLRARLKESDDIGDVRLDRHIINEGKFDDQGYIYVDEDIGKRIKSHQLEGVRFIWNQITADGKATQGCLLAHTMGLGKTMQTITLLVALAQAASSTDVSVSSQVPESLRVSRTIILCPPGLIANWMDELLTWSPDDILGDFRQIDFITEPKAKSNQPKAPLDKKLELARTQLLEGPNIVVADEAHKMKNSKSALYLAASQFRSRTRIALTGSPLANNVEEYHTMVEWVAPNYLGPISDTPYEKREGMKMLDVLKKDLSPKVHRADMSVLRDDLPPKKEFIINVSLTELQKQAYIAYVRSVSSQKPARTKSGDLKQTTVWAYLNILTLLCNHPSCFKAKLDDVHRSSQTDSRSATKSHRVQPMESLDVTDEDLENDPEAWNVGISEDLISAEAKVFKSVTGDITNPELSNKVKILCQILDASRAIGDKVLVFSQTLATLDFLETMCRKQDRKFARLDGKTPMKKRQTLVKDFNSNDLELYLISTTAGGLGLNLYGANRVVIFDFRYNPINEEQAIGRAYRIGQKKHVFVYRLLSAGTFESSIQNKAVFKTQLASRVVDKKSPMSWAQKGLGEILFEPKELQQEDLSLFEGMDSAVLDNILSVEENKGTIVKIIQSDDFEKDDDDQLTPYEKEQLLMEKRDKAVLAGVAARHKPQVPLIVKNEMVNVNKFHKNLNNKSGSSDLEIVSPGENAKTIFFNKLKIIAKNTNGGVEWSDDRRRMVYQRARAFMIENQSTAQELLFQKLSAGDFITQVASWWIKTHPGPTQANGQQSQDSTQSNGQLPQTLIQDNGPKLQTDVPSVNHAGMESTDPSQSHSLTARSSIMMVEESNTMNTANGEPMKNDDIPGRQSSHAIEPREQNVSSEDSTEDIQEHRPNDALSETKMFRAMNRQTQSLRTPVTTSSKKKKNRGNMHAEDSEMMRLVQQKRLARGQEQTFRNSSPSQPTQSFPGSSQGVSAQSTSFFPKT</sequence>
<dbReference type="PANTHER" id="PTHR45797:SF1">
    <property type="entry name" value="HELICASE ARIP4"/>
    <property type="match status" value="1"/>
</dbReference>
<dbReference type="EMBL" id="QKRW01000019">
    <property type="protein sequence ID" value="RAL63380.1"/>
    <property type="molecule type" value="Genomic_DNA"/>
</dbReference>
<dbReference type="GO" id="GO:0016887">
    <property type="term" value="F:ATP hydrolysis activity"/>
    <property type="evidence" value="ECO:0007669"/>
    <property type="project" value="InterPro"/>
</dbReference>
<dbReference type="AlphaFoldDB" id="A0A395ISU8"/>
<keyword evidence="3" id="KW-0547">Nucleotide-binding</keyword>
<dbReference type="InterPro" id="IPR038718">
    <property type="entry name" value="SNF2-like_sf"/>
</dbReference>
<feature type="region of interest" description="Disordered" evidence="10">
    <location>
        <begin position="900"/>
        <end position="1034"/>
    </location>
</feature>
<evidence type="ECO:0000256" key="6">
    <source>
        <dbReference type="ARBA" id="ARBA00022840"/>
    </source>
</evidence>
<keyword evidence="5" id="KW-0347">Helicase</keyword>
<feature type="region of interest" description="Disordered" evidence="10">
    <location>
        <begin position="27"/>
        <end position="50"/>
    </location>
</feature>
<evidence type="ECO:0000313" key="14">
    <source>
        <dbReference type="Proteomes" id="UP000249056"/>
    </source>
</evidence>
<dbReference type="PROSITE" id="PS51192">
    <property type="entry name" value="HELICASE_ATP_BIND_1"/>
    <property type="match status" value="1"/>
</dbReference>
<dbReference type="InterPro" id="IPR049730">
    <property type="entry name" value="SNF2/RAD54-like_C"/>
</dbReference>
<dbReference type="SMART" id="SM00487">
    <property type="entry name" value="DEXDc"/>
    <property type="match status" value="1"/>
</dbReference>
<evidence type="ECO:0008006" key="15">
    <source>
        <dbReference type="Google" id="ProtNLM"/>
    </source>
</evidence>
<evidence type="ECO:0000256" key="3">
    <source>
        <dbReference type="ARBA" id="ARBA00022741"/>
    </source>
</evidence>
<dbReference type="CDD" id="cd18793">
    <property type="entry name" value="SF2_C_SNF"/>
    <property type="match status" value="1"/>
</dbReference>
<feature type="domain" description="Helicase C-terminal" evidence="12">
    <location>
        <begin position="486"/>
        <end position="632"/>
    </location>
</feature>
<proteinExistence type="inferred from homology"/>
<keyword evidence="14" id="KW-1185">Reference proteome</keyword>
<organism evidence="13 14">
    <name type="scientific">Monilinia fructigena</name>
    <dbReference type="NCBI Taxonomy" id="38457"/>
    <lineage>
        <taxon>Eukaryota</taxon>
        <taxon>Fungi</taxon>
        <taxon>Dikarya</taxon>
        <taxon>Ascomycota</taxon>
        <taxon>Pezizomycotina</taxon>
        <taxon>Leotiomycetes</taxon>
        <taxon>Helotiales</taxon>
        <taxon>Sclerotiniaceae</taxon>
        <taxon>Monilinia</taxon>
    </lineage>
</organism>
<evidence type="ECO:0000256" key="8">
    <source>
        <dbReference type="ARBA" id="ARBA00023242"/>
    </source>
</evidence>
<dbReference type="GO" id="GO:0005634">
    <property type="term" value="C:nucleus"/>
    <property type="evidence" value="ECO:0007669"/>
    <property type="project" value="UniProtKB-SubCell"/>
</dbReference>
<comment type="caution">
    <text evidence="13">The sequence shown here is derived from an EMBL/GenBank/DDBJ whole genome shotgun (WGS) entry which is preliminary data.</text>
</comment>
<dbReference type="Pfam" id="PF00271">
    <property type="entry name" value="Helicase_C"/>
    <property type="match status" value="1"/>
</dbReference>
<evidence type="ECO:0000256" key="10">
    <source>
        <dbReference type="SAM" id="MobiDB-lite"/>
    </source>
</evidence>
<name>A0A395ISU8_9HELO</name>
<dbReference type="GO" id="GO:0005524">
    <property type="term" value="F:ATP binding"/>
    <property type="evidence" value="ECO:0007669"/>
    <property type="project" value="UniProtKB-KW"/>
</dbReference>
<dbReference type="GO" id="GO:0003677">
    <property type="term" value="F:DNA binding"/>
    <property type="evidence" value="ECO:0007669"/>
    <property type="project" value="UniProtKB-KW"/>
</dbReference>
<dbReference type="InterPro" id="IPR027417">
    <property type="entry name" value="P-loop_NTPase"/>
</dbReference>
<dbReference type="Pfam" id="PF00176">
    <property type="entry name" value="SNF2-rel_dom"/>
    <property type="match status" value="2"/>
</dbReference>
<protein>
    <recommendedName>
        <fullName evidence="15">Helicase ATP-binding domain-containing protein</fullName>
    </recommendedName>
</protein>
<evidence type="ECO:0000256" key="5">
    <source>
        <dbReference type="ARBA" id="ARBA00022806"/>
    </source>
</evidence>
<feature type="compositionally biased region" description="Polar residues" evidence="10">
    <location>
        <begin position="1000"/>
        <end position="1034"/>
    </location>
</feature>
<comment type="subcellular location">
    <subcellularLocation>
        <location evidence="1">Nucleus</location>
    </subcellularLocation>
</comment>
<evidence type="ECO:0000256" key="1">
    <source>
        <dbReference type="ARBA" id="ARBA00004123"/>
    </source>
</evidence>
<feature type="coiled-coil region" evidence="9">
    <location>
        <begin position="55"/>
        <end position="82"/>
    </location>
</feature>
<evidence type="ECO:0000256" key="7">
    <source>
        <dbReference type="ARBA" id="ARBA00023125"/>
    </source>
</evidence>
<evidence type="ECO:0000313" key="13">
    <source>
        <dbReference type="EMBL" id="RAL63380.1"/>
    </source>
</evidence>
<evidence type="ECO:0000256" key="9">
    <source>
        <dbReference type="SAM" id="Coils"/>
    </source>
</evidence>
<dbReference type="GO" id="GO:0004386">
    <property type="term" value="F:helicase activity"/>
    <property type="evidence" value="ECO:0007669"/>
    <property type="project" value="UniProtKB-KW"/>
</dbReference>
<dbReference type="Proteomes" id="UP000249056">
    <property type="component" value="Unassembled WGS sequence"/>
</dbReference>
<dbReference type="InterPro" id="IPR014001">
    <property type="entry name" value="Helicase_ATP-bd"/>
</dbReference>
<keyword evidence="7" id="KW-0238">DNA-binding</keyword>
<evidence type="ECO:0000256" key="2">
    <source>
        <dbReference type="ARBA" id="ARBA00007025"/>
    </source>
</evidence>
<dbReference type="SUPFAM" id="SSF52540">
    <property type="entry name" value="P-loop containing nucleoside triphosphate hydrolases"/>
    <property type="match status" value="2"/>
</dbReference>
<keyword evidence="9" id="KW-0175">Coiled coil</keyword>
<gene>
    <name evidence="13" type="ORF">DID88_003804</name>
</gene>
<dbReference type="PROSITE" id="PS51194">
    <property type="entry name" value="HELICASE_CTER"/>
    <property type="match status" value="1"/>
</dbReference>
<dbReference type="InterPro" id="IPR001650">
    <property type="entry name" value="Helicase_C-like"/>
</dbReference>
<reference evidence="13 14" key="1">
    <citation type="submission" date="2018-06" db="EMBL/GenBank/DDBJ databases">
        <title>Genome Sequence of the Brown Rot Fungal Pathogen Monilinia fructigena.</title>
        <authorList>
            <person name="Landi L."/>
            <person name="De Miccolis Angelini R.M."/>
            <person name="Pollastro S."/>
            <person name="Abate D."/>
            <person name="Faretra F."/>
            <person name="Romanazzi G."/>
        </authorList>
    </citation>
    <scope>NUCLEOTIDE SEQUENCE [LARGE SCALE GENOMIC DNA]</scope>
    <source>
        <strain evidence="13 14">Mfrg269</strain>
    </source>
</reference>
<comment type="similarity">
    <text evidence="2">Belongs to the SNF2/RAD54 helicase family.</text>
</comment>
<dbReference type="SMART" id="SM00490">
    <property type="entry name" value="HELICc"/>
    <property type="match status" value="1"/>
</dbReference>
<dbReference type="PANTHER" id="PTHR45797">
    <property type="entry name" value="RAD54-LIKE"/>
    <property type="match status" value="1"/>
</dbReference>
<feature type="compositionally biased region" description="Polar residues" evidence="10">
    <location>
        <begin position="957"/>
        <end position="970"/>
    </location>
</feature>
<feature type="region of interest" description="Disordered" evidence="10">
    <location>
        <begin position="829"/>
        <end position="884"/>
    </location>
</feature>
<feature type="compositionally biased region" description="Basic and acidic residues" evidence="10">
    <location>
        <begin position="32"/>
        <end position="50"/>
    </location>
</feature>
<dbReference type="Gene3D" id="3.40.50.300">
    <property type="entry name" value="P-loop containing nucleotide triphosphate hydrolases"/>
    <property type="match status" value="1"/>
</dbReference>
<keyword evidence="4" id="KW-0378">Hydrolase</keyword>
<feature type="compositionally biased region" description="Polar residues" evidence="10">
    <location>
        <begin position="831"/>
        <end position="856"/>
    </location>
</feature>
<keyword evidence="6" id="KW-0067">ATP-binding</keyword>
<evidence type="ECO:0000259" key="11">
    <source>
        <dbReference type="PROSITE" id="PS51192"/>
    </source>
</evidence>
<dbReference type="OrthoDB" id="2020972at2759"/>
<feature type="domain" description="Helicase ATP-binding" evidence="11">
    <location>
        <begin position="129"/>
        <end position="301"/>
    </location>
</feature>
<dbReference type="InterPro" id="IPR000330">
    <property type="entry name" value="SNF2_N"/>
</dbReference>
<evidence type="ECO:0000256" key="4">
    <source>
        <dbReference type="ARBA" id="ARBA00022801"/>
    </source>
</evidence>
<dbReference type="Gene3D" id="3.40.50.10810">
    <property type="entry name" value="Tandem AAA-ATPase domain"/>
    <property type="match status" value="1"/>
</dbReference>
<dbReference type="InterPro" id="IPR044574">
    <property type="entry name" value="ARIP4-like"/>
</dbReference>
<evidence type="ECO:0000259" key="12">
    <source>
        <dbReference type="PROSITE" id="PS51194"/>
    </source>
</evidence>